<comment type="caution">
    <text evidence="2">The sequence shown here is derived from an EMBL/GenBank/DDBJ whole genome shotgun (WGS) entry which is preliminary data.</text>
</comment>
<evidence type="ECO:0008006" key="4">
    <source>
        <dbReference type="Google" id="ProtNLM"/>
    </source>
</evidence>
<proteinExistence type="predicted"/>
<reference evidence="2 3" key="1">
    <citation type="submission" date="2022-10" db="EMBL/GenBank/DDBJ databases">
        <title>Janthinobacterium sp. hw3 Genome sequencing.</title>
        <authorList>
            <person name="Park S."/>
        </authorList>
    </citation>
    <scope>NUCLEOTIDE SEQUENCE [LARGE SCALE GENOMIC DNA]</scope>
    <source>
        <strain evidence="3">hw3</strain>
    </source>
</reference>
<feature type="signal peptide" evidence="1">
    <location>
        <begin position="1"/>
        <end position="20"/>
    </location>
</feature>
<evidence type="ECO:0000313" key="2">
    <source>
        <dbReference type="EMBL" id="MDC8757037.1"/>
    </source>
</evidence>
<dbReference type="EMBL" id="JAQQXR010000001">
    <property type="protein sequence ID" value="MDC8757037.1"/>
    <property type="molecule type" value="Genomic_DNA"/>
</dbReference>
<gene>
    <name evidence="2" type="ORF">OIK44_05465</name>
</gene>
<keyword evidence="1" id="KW-0732">Signal</keyword>
<keyword evidence="3" id="KW-1185">Reference proteome</keyword>
<name>A0ABT5JWC6_9BURK</name>
<evidence type="ECO:0000313" key="3">
    <source>
        <dbReference type="Proteomes" id="UP001221208"/>
    </source>
</evidence>
<dbReference type="RefSeq" id="WP_273669687.1">
    <property type="nucleotide sequence ID" value="NZ_JAQQXR010000001.1"/>
</dbReference>
<evidence type="ECO:0000256" key="1">
    <source>
        <dbReference type="SAM" id="SignalP"/>
    </source>
</evidence>
<organism evidence="2 3">
    <name type="scientific">Janthinobacterium fluminis</name>
    <dbReference type="NCBI Taxonomy" id="2987524"/>
    <lineage>
        <taxon>Bacteria</taxon>
        <taxon>Pseudomonadati</taxon>
        <taxon>Pseudomonadota</taxon>
        <taxon>Betaproteobacteria</taxon>
        <taxon>Burkholderiales</taxon>
        <taxon>Oxalobacteraceae</taxon>
        <taxon>Janthinobacterium</taxon>
    </lineage>
</organism>
<accession>A0ABT5JWC6</accession>
<feature type="chain" id="PRO_5046862423" description="DUF4198 domain-containing protein" evidence="1">
    <location>
        <begin position="21"/>
        <end position="230"/>
    </location>
</feature>
<protein>
    <recommendedName>
        <fullName evidence="4">DUF4198 domain-containing protein</fullName>
    </recommendedName>
</protein>
<sequence length="230" mass="24878">MLKKMMVLSCIASAMSFAQAQSREPAGVDMAPISGIVVGKVKYIPLAELSGGAKKMVEADLATNALGKNKAYAQIPEEAVVYRKNYLGNVRDVHEVKRNLTFTLADLSGSAFDAFKFEGVVPEGPTRTGPWSSVSRYFKTPDGLLLILHEWDFVGDGGGVVIVKDLMNTRVADTPARFVVKKSPSGAVVSELIWVTESKYYTFTVMGEVASGEDGKYNLAWMNALAATLK</sequence>
<dbReference type="Proteomes" id="UP001221208">
    <property type="component" value="Unassembled WGS sequence"/>
</dbReference>